<feature type="region of interest" description="Disordered" evidence="1">
    <location>
        <begin position="54"/>
        <end position="90"/>
    </location>
</feature>
<gene>
    <name evidence="2" type="ORF">ENQ35_02135</name>
</gene>
<accession>A0A7C1J4N2</accession>
<name>A0A7C1J4N2_9THEO</name>
<sequence length="90" mass="10131">MRWRGVSWLVVLVFILAVGGASLGHEEVPGVKMKGGVRCKKRLSQILRVGSRRKKHGWRWRPRPAGRWGRGITGGAAAERQRGINHHGRF</sequence>
<evidence type="ECO:0000256" key="1">
    <source>
        <dbReference type="SAM" id="MobiDB-lite"/>
    </source>
</evidence>
<feature type="compositionally biased region" description="Basic residues" evidence="1">
    <location>
        <begin position="54"/>
        <end position="64"/>
    </location>
</feature>
<protein>
    <submittedName>
        <fullName evidence="2">Uncharacterized protein</fullName>
    </submittedName>
</protein>
<proteinExistence type="predicted"/>
<dbReference type="AlphaFoldDB" id="A0A7C1J4N2"/>
<evidence type="ECO:0000313" key="2">
    <source>
        <dbReference type="EMBL" id="HDW51529.1"/>
    </source>
</evidence>
<organism evidence="2">
    <name type="scientific">Ammonifex degensii</name>
    <dbReference type="NCBI Taxonomy" id="42838"/>
    <lineage>
        <taxon>Bacteria</taxon>
        <taxon>Bacillati</taxon>
        <taxon>Bacillota</taxon>
        <taxon>Clostridia</taxon>
        <taxon>Thermoanaerobacterales</taxon>
        <taxon>Thermoanaerobacteraceae</taxon>
        <taxon>Ammonifex</taxon>
    </lineage>
</organism>
<dbReference type="EMBL" id="DSMV01000133">
    <property type="protein sequence ID" value="HDW51529.1"/>
    <property type="molecule type" value="Genomic_DNA"/>
</dbReference>
<reference evidence="2" key="1">
    <citation type="journal article" date="2020" name="mSystems">
        <title>Genome- and Community-Level Interaction Insights into Carbon Utilization and Element Cycling Functions of Hydrothermarchaeota in Hydrothermal Sediment.</title>
        <authorList>
            <person name="Zhou Z."/>
            <person name="Liu Y."/>
            <person name="Xu W."/>
            <person name="Pan J."/>
            <person name="Luo Z.H."/>
            <person name="Li M."/>
        </authorList>
    </citation>
    <scope>NUCLEOTIDE SEQUENCE [LARGE SCALE GENOMIC DNA]</scope>
    <source>
        <strain evidence="2">SpSt-301</strain>
    </source>
</reference>
<comment type="caution">
    <text evidence="2">The sequence shown here is derived from an EMBL/GenBank/DDBJ whole genome shotgun (WGS) entry which is preliminary data.</text>
</comment>